<sequence length="112" mass="11373">MSAPLRNENSGQGGSGAAPRPTEHQMRMARIRAAATGESLSQVLSVFMGAGRHGEEAGAPPTGPEAPLAADPSDPSDPAATDAEAPEQLAPVIPLTREARGDAAAEPHQDDT</sequence>
<evidence type="ECO:0000256" key="1">
    <source>
        <dbReference type="SAM" id="MobiDB-lite"/>
    </source>
</evidence>
<dbReference type="EMBL" id="LJGT01000038">
    <property type="protein sequence ID" value="OEU89586.1"/>
    <property type="molecule type" value="Genomic_DNA"/>
</dbReference>
<comment type="caution">
    <text evidence="2">The sequence shown here is derived from an EMBL/GenBank/DDBJ whole genome shotgun (WGS) entry which is preliminary data.</text>
</comment>
<accession>A0A1E7JMU5</accession>
<feature type="region of interest" description="Disordered" evidence="1">
    <location>
        <begin position="1"/>
        <end position="29"/>
    </location>
</feature>
<organism evidence="2 3">
    <name type="scientific">Streptomyces abyssalis</name>
    <dbReference type="NCBI Taxonomy" id="933944"/>
    <lineage>
        <taxon>Bacteria</taxon>
        <taxon>Bacillati</taxon>
        <taxon>Actinomycetota</taxon>
        <taxon>Actinomycetes</taxon>
        <taxon>Kitasatosporales</taxon>
        <taxon>Streptomycetaceae</taxon>
        <taxon>Streptomyces</taxon>
    </lineage>
</organism>
<proteinExistence type="predicted"/>
<evidence type="ECO:0000313" key="3">
    <source>
        <dbReference type="Proteomes" id="UP000176087"/>
    </source>
</evidence>
<feature type="compositionally biased region" description="Basic and acidic residues" evidence="1">
    <location>
        <begin position="97"/>
        <end position="112"/>
    </location>
</feature>
<protein>
    <submittedName>
        <fullName evidence="2">Uncharacterized protein</fullName>
    </submittedName>
</protein>
<dbReference type="Proteomes" id="UP000176087">
    <property type="component" value="Unassembled WGS sequence"/>
</dbReference>
<dbReference type="OrthoDB" id="4338107at2"/>
<feature type="region of interest" description="Disordered" evidence="1">
    <location>
        <begin position="46"/>
        <end position="112"/>
    </location>
</feature>
<evidence type="ECO:0000313" key="2">
    <source>
        <dbReference type="EMBL" id="OEU89586.1"/>
    </source>
</evidence>
<dbReference type="AlphaFoldDB" id="A0A1E7JMU5"/>
<keyword evidence="3" id="KW-1185">Reference proteome</keyword>
<reference evidence="2 3" key="1">
    <citation type="journal article" date="2016" name="Front. Microbiol.">
        <title>Comparative Genomics Analysis of Streptomyces Species Reveals Their Adaptation to the Marine Environment and Their Diversity at the Genomic Level.</title>
        <authorList>
            <person name="Tian X."/>
            <person name="Zhang Z."/>
            <person name="Yang T."/>
            <person name="Chen M."/>
            <person name="Li J."/>
            <person name="Chen F."/>
            <person name="Yang J."/>
            <person name="Li W."/>
            <person name="Zhang B."/>
            <person name="Zhang Z."/>
            <person name="Wu J."/>
            <person name="Zhang C."/>
            <person name="Long L."/>
            <person name="Xiao J."/>
        </authorList>
    </citation>
    <scope>NUCLEOTIDE SEQUENCE [LARGE SCALE GENOMIC DNA]</scope>
    <source>
        <strain evidence="2 3">SCSIO 10390</strain>
    </source>
</reference>
<gene>
    <name evidence="2" type="ORF">AN215_07485</name>
</gene>
<feature type="compositionally biased region" description="Low complexity" evidence="1">
    <location>
        <begin position="57"/>
        <end position="87"/>
    </location>
</feature>
<name>A0A1E7JMU5_9ACTN</name>
<dbReference type="RefSeq" id="WP_070013371.1">
    <property type="nucleotide sequence ID" value="NZ_LJGS01000044.1"/>
</dbReference>